<dbReference type="Proteomes" id="UP000193642">
    <property type="component" value="Unassembled WGS sequence"/>
</dbReference>
<dbReference type="GO" id="GO:0005524">
    <property type="term" value="F:ATP binding"/>
    <property type="evidence" value="ECO:0007669"/>
    <property type="project" value="UniProtKB-UniRule"/>
</dbReference>
<dbReference type="InterPro" id="IPR008271">
    <property type="entry name" value="Ser/Thr_kinase_AS"/>
</dbReference>
<evidence type="ECO:0000256" key="2">
    <source>
        <dbReference type="ARBA" id="ARBA00022840"/>
    </source>
</evidence>
<dbReference type="GO" id="GO:0004674">
    <property type="term" value="F:protein serine/threonine kinase activity"/>
    <property type="evidence" value="ECO:0007669"/>
    <property type="project" value="UniProtKB-KW"/>
</dbReference>
<keyword evidence="5" id="KW-0732">Signal</keyword>
<feature type="chain" id="PRO_5012395327" evidence="5">
    <location>
        <begin position="17"/>
        <end position="405"/>
    </location>
</feature>
<dbReference type="Gene3D" id="1.10.510.10">
    <property type="entry name" value="Transferase(Phosphotransferase) domain 1"/>
    <property type="match status" value="2"/>
</dbReference>
<keyword evidence="8" id="KW-1185">Reference proteome</keyword>
<protein>
    <submittedName>
        <fullName evidence="7">Kinase-like protein</fullName>
    </submittedName>
</protein>
<evidence type="ECO:0000256" key="3">
    <source>
        <dbReference type="PROSITE-ProRule" id="PRU10141"/>
    </source>
</evidence>
<evidence type="ECO:0000313" key="7">
    <source>
        <dbReference type="EMBL" id="ORY46940.1"/>
    </source>
</evidence>
<comment type="similarity">
    <text evidence="4">Belongs to the protein kinase superfamily.</text>
</comment>
<evidence type="ECO:0000313" key="8">
    <source>
        <dbReference type="Proteomes" id="UP000193642"/>
    </source>
</evidence>
<dbReference type="GO" id="GO:0044773">
    <property type="term" value="P:mitotic DNA damage checkpoint signaling"/>
    <property type="evidence" value="ECO:0007669"/>
    <property type="project" value="TreeGrafter"/>
</dbReference>
<dbReference type="SUPFAM" id="SSF56112">
    <property type="entry name" value="Protein kinase-like (PK-like)"/>
    <property type="match status" value="1"/>
</dbReference>
<dbReference type="OrthoDB" id="2133903at2759"/>
<gene>
    <name evidence="7" type="ORF">BCR33DRAFT_715339</name>
</gene>
<dbReference type="Pfam" id="PF00069">
    <property type="entry name" value="Pkinase"/>
    <property type="match status" value="1"/>
</dbReference>
<keyword evidence="7" id="KW-0418">Kinase</keyword>
<accession>A0A1Y2CIR8</accession>
<sequence>MISLNLLSSLSNLTFGTTSSPVDRKPGKTKAKILVPPELMKQIGDAASRKTEFLYDGLTSEQRAKVAVINAFAHSSIEFLNEYRVVGVVGFGGNGCVVAAEDKRVFQGPVAIKIIYKPRPGRNQEFPGEITNLRELNTVCESRGVLRCLAAWQDWNHFYLVTELFGSDWTAGIPGTNHPNLKFQTLSCGKMRAHSLQFSSGASDLWSWQLAHRRYMRKTQGSQLLPTDPIKHILRQIALALLAIHNAGFFHGDVKLENILLEYPTSTFGGVNKSDFPGVMIADYGHCRRVEEGVLRYGTEEVAPVEFLEGSPFLQDKLDGRRSDVFALGIVLFVLLSERGRFPKVARWRQADVFLDVEGEFPCQFDDCVSVGARSLLNGMCMVDPSRRLDLVGVLEHPWLIGSDL</sequence>
<reference evidence="7 8" key="1">
    <citation type="submission" date="2016-07" db="EMBL/GenBank/DDBJ databases">
        <title>Pervasive Adenine N6-methylation of Active Genes in Fungi.</title>
        <authorList>
            <consortium name="DOE Joint Genome Institute"/>
            <person name="Mondo S.J."/>
            <person name="Dannebaum R.O."/>
            <person name="Kuo R.C."/>
            <person name="Labutti K."/>
            <person name="Haridas S."/>
            <person name="Kuo A."/>
            <person name="Salamov A."/>
            <person name="Ahrendt S.R."/>
            <person name="Lipzen A."/>
            <person name="Sullivan W."/>
            <person name="Andreopoulos W.B."/>
            <person name="Clum A."/>
            <person name="Lindquist E."/>
            <person name="Daum C."/>
            <person name="Ramamoorthy G.K."/>
            <person name="Gryganskyi A."/>
            <person name="Culley D."/>
            <person name="Magnuson J.K."/>
            <person name="James T.Y."/>
            <person name="O'Malley M.A."/>
            <person name="Stajich J.E."/>
            <person name="Spatafora J.W."/>
            <person name="Visel A."/>
            <person name="Grigoriev I.V."/>
        </authorList>
    </citation>
    <scope>NUCLEOTIDE SEQUENCE [LARGE SCALE GENOMIC DNA]</scope>
    <source>
        <strain evidence="7 8">JEL800</strain>
    </source>
</reference>
<dbReference type="PANTHER" id="PTHR44167:SF24">
    <property type="entry name" value="SERINE_THREONINE-PROTEIN KINASE CHK2"/>
    <property type="match status" value="1"/>
</dbReference>
<feature type="signal peptide" evidence="5">
    <location>
        <begin position="1"/>
        <end position="16"/>
    </location>
</feature>
<organism evidence="7 8">
    <name type="scientific">Rhizoclosmatium globosum</name>
    <dbReference type="NCBI Taxonomy" id="329046"/>
    <lineage>
        <taxon>Eukaryota</taxon>
        <taxon>Fungi</taxon>
        <taxon>Fungi incertae sedis</taxon>
        <taxon>Chytridiomycota</taxon>
        <taxon>Chytridiomycota incertae sedis</taxon>
        <taxon>Chytridiomycetes</taxon>
        <taxon>Chytridiales</taxon>
        <taxon>Chytriomycetaceae</taxon>
        <taxon>Rhizoclosmatium</taxon>
    </lineage>
</organism>
<name>A0A1Y2CIR8_9FUNG</name>
<dbReference type="InterPro" id="IPR011009">
    <property type="entry name" value="Kinase-like_dom_sf"/>
</dbReference>
<dbReference type="SMART" id="SM00220">
    <property type="entry name" value="S_TKc"/>
    <property type="match status" value="1"/>
</dbReference>
<feature type="domain" description="Protein kinase" evidence="6">
    <location>
        <begin position="83"/>
        <end position="400"/>
    </location>
</feature>
<evidence type="ECO:0000256" key="1">
    <source>
        <dbReference type="ARBA" id="ARBA00022741"/>
    </source>
</evidence>
<keyword evidence="4" id="KW-0723">Serine/threonine-protein kinase</keyword>
<dbReference type="EMBL" id="MCGO01000015">
    <property type="protein sequence ID" value="ORY46940.1"/>
    <property type="molecule type" value="Genomic_DNA"/>
</dbReference>
<proteinExistence type="inferred from homology"/>
<dbReference type="PROSITE" id="PS00108">
    <property type="entry name" value="PROTEIN_KINASE_ST"/>
    <property type="match status" value="1"/>
</dbReference>
<evidence type="ECO:0000256" key="5">
    <source>
        <dbReference type="SAM" id="SignalP"/>
    </source>
</evidence>
<dbReference type="GO" id="GO:0005634">
    <property type="term" value="C:nucleus"/>
    <property type="evidence" value="ECO:0007669"/>
    <property type="project" value="TreeGrafter"/>
</dbReference>
<keyword evidence="2 3" id="KW-0067">ATP-binding</keyword>
<dbReference type="PROSITE" id="PS00107">
    <property type="entry name" value="PROTEIN_KINASE_ATP"/>
    <property type="match status" value="1"/>
</dbReference>
<dbReference type="STRING" id="329046.A0A1Y2CIR8"/>
<keyword evidence="7" id="KW-0808">Transferase</keyword>
<evidence type="ECO:0000256" key="4">
    <source>
        <dbReference type="RuleBase" id="RU000304"/>
    </source>
</evidence>
<dbReference type="InterPro" id="IPR000719">
    <property type="entry name" value="Prot_kinase_dom"/>
</dbReference>
<dbReference type="PANTHER" id="PTHR44167">
    <property type="entry name" value="OVARIAN-SPECIFIC SERINE/THREONINE-PROTEIN KINASE LOK-RELATED"/>
    <property type="match status" value="1"/>
</dbReference>
<comment type="caution">
    <text evidence="7">The sequence shown here is derived from an EMBL/GenBank/DDBJ whole genome shotgun (WGS) entry which is preliminary data.</text>
</comment>
<keyword evidence="1 3" id="KW-0547">Nucleotide-binding</keyword>
<dbReference type="AlphaFoldDB" id="A0A1Y2CIR8"/>
<evidence type="ECO:0000259" key="6">
    <source>
        <dbReference type="PROSITE" id="PS50011"/>
    </source>
</evidence>
<dbReference type="PROSITE" id="PS50011">
    <property type="entry name" value="PROTEIN_KINASE_DOM"/>
    <property type="match status" value="1"/>
</dbReference>
<dbReference type="CDD" id="cd00180">
    <property type="entry name" value="PKc"/>
    <property type="match status" value="1"/>
</dbReference>
<dbReference type="InterPro" id="IPR017441">
    <property type="entry name" value="Protein_kinase_ATP_BS"/>
</dbReference>
<feature type="binding site" evidence="3">
    <location>
        <position position="113"/>
    </location>
    <ligand>
        <name>ATP</name>
        <dbReference type="ChEBI" id="CHEBI:30616"/>
    </ligand>
</feature>